<gene>
    <name evidence="6" type="ORF">A2127_00285</name>
</gene>
<protein>
    <recommendedName>
        <fullName evidence="2">Elongation factor Ts</fullName>
    </recommendedName>
</protein>
<proteinExistence type="inferred from homology"/>
<organism evidence="6 7">
    <name type="scientific">Candidatus Jorgensenbacteria bacterium GWC1_48_12</name>
    <dbReference type="NCBI Taxonomy" id="1798469"/>
    <lineage>
        <taxon>Bacteria</taxon>
        <taxon>Candidatus Joergenseniibacteriota</taxon>
    </lineage>
</organism>
<accession>A0A1F6BMA4</accession>
<dbReference type="FunFam" id="1.10.8.10:FF:000001">
    <property type="entry name" value="Elongation factor Ts"/>
    <property type="match status" value="1"/>
</dbReference>
<keyword evidence="4" id="KW-0648">Protein biosynthesis</keyword>
<comment type="caution">
    <text evidence="6">The sequence shown here is derived from an EMBL/GenBank/DDBJ whole genome shotgun (WGS) entry which is preliminary data.</text>
</comment>
<dbReference type="InterPro" id="IPR001816">
    <property type="entry name" value="Transl_elong_EFTs/EF1B"/>
</dbReference>
<dbReference type="InterPro" id="IPR014039">
    <property type="entry name" value="Transl_elong_EFTs/EF1B_dimer"/>
</dbReference>
<dbReference type="GO" id="GO:0003746">
    <property type="term" value="F:translation elongation factor activity"/>
    <property type="evidence" value="ECO:0007669"/>
    <property type="project" value="UniProtKB-KW"/>
</dbReference>
<evidence type="ECO:0000256" key="4">
    <source>
        <dbReference type="ARBA" id="ARBA00022917"/>
    </source>
</evidence>
<dbReference type="InterPro" id="IPR009060">
    <property type="entry name" value="UBA-like_sf"/>
</dbReference>
<dbReference type="Proteomes" id="UP000179324">
    <property type="component" value="Unassembled WGS sequence"/>
</dbReference>
<feature type="non-terminal residue" evidence="6">
    <location>
        <position position="1"/>
    </location>
</feature>
<dbReference type="Gene3D" id="1.10.8.10">
    <property type="entry name" value="DNA helicase RuvA subunit, C-terminal domain"/>
    <property type="match status" value="1"/>
</dbReference>
<dbReference type="HAMAP" id="MF_00050">
    <property type="entry name" value="EF_Ts"/>
    <property type="match status" value="1"/>
</dbReference>
<feature type="domain" description="Translation elongation factor EFTs/EF1B dimerisation" evidence="5">
    <location>
        <begin position="62"/>
        <end position="139"/>
    </location>
</feature>
<dbReference type="CDD" id="cd14275">
    <property type="entry name" value="UBA_EF-Ts"/>
    <property type="match status" value="1"/>
</dbReference>
<dbReference type="InterPro" id="IPR018101">
    <property type="entry name" value="Transl_elong_Ts_CS"/>
</dbReference>
<dbReference type="Pfam" id="PF00889">
    <property type="entry name" value="EF_TS"/>
    <property type="match status" value="1"/>
</dbReference>
<name>A0A1F6BMA4_9BACT</name>
<dbReference type="PANTHER" id="PTHR11741">
    <property type="entry name" value="ELONGATION FACTOR TS"/>
    <property type="match status" value="1"/>
</dbReference>
<dbReference type="InterPro" id="IPR036402">
    <property type="entry name" value="EF-Ts_dimer_sf"/>
</dbReference>
<keyword evidence="3 6" id="KW-0251">Elongation factor</keyword>
<comment type="similarity">
    <text evidence="1">Belongs to the EF-Ts family.</text>
</comment>
<dbReference type="SUPFAM" id="SSF46934">
    <property type="entry name" value="UBA-like"/>
    <property type="match status" value="1"/>
</dbReference>
<evidence type="ECO:0000256" key="2">
    <source>
        <dbReference type="ARBA" id="ARBA00016956"/>
    </source>
</evidence>
<dbReference type="AlphaFoldDB" id="A0A1F6BMA4"/>
<evidence type="ECO:0000259" key="5">
    <source>
        <dbReference type="Pfam" id="PF00889"/>
    </source>
</evidence>
<evidence type="ECO:0000313" key="6">
    <source>
        <dbReference type="EMBL" id="OGG37973.1"/>
    </source>
</evidence>
<dbReference type="SUPFAM" id="SSF54713">
    <property type="entry name" value="Elongation factor Ts (EF-Ts), dimerisation domain"/>
    <property type="match status" value="1"/>
</dbReference>
<dbReference type="EMBL" id="MFKI01000039">
    <property type="protein sequence ID" value="OGG37973.1"/>
    <property type="molecule type" value="Genomic_DNA"/>
</dbReference>
<dbReference type="Gene3D" id="3.30.479.20">
    <property type="entry name" value="Elongation factor Ts, dimerisation domain"/>
    <property type="match status" value="1"/>
</dbReference>
<sequence length="140" mass="15592">KLREVTGAGVMDCKKALREANGNFDKAIEVIRERGAAIAEKRGERKTGAGVLESFVHNGRVGVLLELRTETDFVARSEPFQELAHEIVMQIAAMEPENAEALLKQSYIKDESMDVEGLINSVIAKVGENIKVERFCRYEL</sequence>
<dbReference type="PANTHER" id="PTHR11741:SF0">
    <property type="entry name" value="ELONGATION FACTOR TS, MITOCHONDRIAL"/>
    <property type="match status" value="1"/>
</dbReference>
<dbReference type="NCBIfam" id="TIGR00116">
    <property type="entry name" value="tsf"/>
    <property type="match status" value="1"/>
</dbReference>
<dbReference type="PROSITE" id="PS01126">
    <property type="entry name" value="EF_TS_1"/>
    <property type="match status" value="1"/>
</dbReference>
<evidence type="ECO:0000256" key="1">
    <source>
        <dbReference type="ARBA" id="ARBA00005532"/>
    </source>
</evidence>
<evidence type="ECO:0000313" key="7">
    <source>
        <dbReference type="Proteomes" id="UP000179324"/>
    </source>
</evidence>
<reference evidence="6 7" key="1">
    <citation type="journal article" date="2016" name="Nat. Commun.">
        <title>Thousands of microbial genomes shed light on interconnected biogeochemical processes in an aquifer system.</title>
        <authorList>
            <person name="Anantharaman K."/>
            <person name="Brown C.T."/>
            <person name="Hug L.A."/>
            <person name="Sharon I."/>
            <person name="Castelle C.J."/>
            <person name="Probst A.J."/>
            <person name="Thomas B.C."/>
            <person name="Singh A."/>
            <person name="Wilkins M.J."/>
            <person name="Karaoz U."/>
            <person name="Brodie E.L."/>
            <person name="Williams K.H."/>
            <person name="Hubbard S.S."/>
            <person name="Banfield J.F."/>
        </authorList>
    </citation>
    <scope>NUCLEOTIDE SEQUENCE [LARGE SCALE GENOMIC DNA]</scope>
</reference>
<evidence type="ECO:0000256" key="3">
    <source>
        <dbReference type="ARBA" id="ARBA00022768"/>
    </source>
</evidence>